<sequence>MVDLLSSCSGSVMHQGEPFEVTLNNEAVPYPSEPNATDLCEYTDVSREVWARHSWVAGVCRAFRSAFLSAIVLLDVHLGADGADLDQDPVAQAAVVARARAVRYVLGHLPCLQDLTILVPPLPPALTVEVLEILFGGHCPGAIPHTVLNLGLWVDELPVTALRGLLRYFPSRLSSIFLSVDHWTGSRGEAAALVRSLHECAAPRLRAIELEALLRSLDLLSSVRCTQFFKDLPVFPRVRLVDIGCCALTTTEALLSAIAARCPAVDALVVGMLDAALNSAAGAATLRLLFPSLRHVSTCHKMDMVCDCAVSLAFVAALCRDRPLDTLCLSRVDGGSSASGATFSLASALMEGERAPSALRLDELRLTPTRVLSAVAGGLPGLVCLHLSALDHLSVAACRALRACATVEELFIGGGMGGPEPLLGVGLEHTMELGLPALKRLYLYKVELFGGAAAGLVTTLARNTPQTLEALKLRECRGEVESAILAVVHLHTMEELIISRHCSRHLVPHAMPPDNGVGAPAEEGLSRRGAPMAAAYLARHRPDVCYEGHFV</sequence>
<organism evidence="1 2">
    <name type="scientific">Pyropia yezoensis</name>
    <name type="common">Susabi-nori</name>
    <name type="synonym">Porphyra yezoensis</name>
    <dbReference type="NCBI Taxonomy" id="2788"/>
    <lineage>
        <taxon>Eukaryota</taxon>
        <taxon>Rhodophyta</taxon>
        <taxon>Bangiophyceae</taxon>
        <taxon>Bangiales</taxon>
        <taxon>Bangiaceae</taxon>
        <taxon>Pyropia</taxon>
    </lineage>
</organism>
<dbReference type="EMBL" id="CM020618">
    <property type="protein sequence ID" value="KAK1858229.1"/>
    <property type="molecule type" value="Genomic_DNA"/>
</dbReference>
<keyword evidence="2" id="KW-1185">Reference proteome</keyword>
<protein>
    <submittedName>
        <fullName evidence="1">Uncharacterized protein</fullName>
    </submittedName>
</protein>
<gene>
    <name evidence="1" type="ORF">I4F81_000840</name>
</gene>
<comment type="caution">
    <text evidence="1">The sequence shown here is derived from an EMBL/GenBank/DDBJ whole genome shotgun (WGS) entry which is preliminary data.</text>
</comment>
<name>A0ACC3BJS8_PYRYE</name>
<dbReference type="Proteomes" id="UP000798662">
    <property type="component" value="Chromosome 1"/>
</dbReference>
<reference evidence="1" key="1">
    <citation type="submission" date="2019-11" db="EMBL/GenBank/DDBJ databases">
        <title>Nori genome reveals adaptations in red seaweeds to the harsh intertidal environment.</title>
        <authorList>
            <person name="Wang D."/>
            <person name="Mao Y."/>
        </authorList>
    </citation>
    <scope>NUCLEOTIDE SEQUENCE</scope>
    <source>
        <tissue evidence="1">Gametophyte</tissue>
    </source>
</reference>
<proteinExistence type="predicted"/>
<evidence type="ECO:0000313" key="2">
    <source>
        <dbReference type="Proteomes" id="UP000798662"/>
    </source>
</evidence>
<evidence type="ECO:0000313" key="1">
    <source>
        <dbReference type="EMBL" id="KAK1858229.1"/>
    </source>
</evidence>
<accession>A0ACC3BJS8</accession>